<protein>
    <submittedName>
        <fullName evidence="2">Uncharacterized protein</fullName>
    </submittedName>
</protein>
<organism evidence="2">
    <name type="scientific">Amphimedon queenslandica</name>
    <name type="common">Sponge</name>
    <dbReference type="NCBI Taxonomy" id="400682"/>
    <lineage>
        <taxon>Eukaryota</taxon>
        <taxon>Metazoa</taxon>
        <taxon>Porifera</taxon>
        <taxon>Demospongiae</taxon>
        <taxon>Heteroscleromorpha</taxon>
        <taxon>Haplosclerida</taxon>
        <taxon>Niphatidae</taxon>
        <taxon>Amphimedon</taxon>
    </lineage>
</organism>
<sequence length="369" mass="40144">PDELFRSHFADINSSIAARLDKALDEFLGASLIPSQLFDDITTTNGPAGQKASKMTRELMRGISNCKNGEERLEVICKILLKLEDEKLKEIVADIRSRIGTGSTGASGGGGGVSHPKTKAQAVDITKLRKAIENVINTWYGSLNRLPAASVKDFAYSLFSKKVISDSVCSDPTIDKILGEFKASLGFTRTVQEFESSCTKLLESMSSVGGSYHVAGAALKDDLIDAVQKDCINRPEEKTGKGGSDGKEGSKRESADVKKVIKEIKEVVISQYANITSMSEDNLRPVADEMYAEKIISRGVNNKPTYNSIISEFEASLSCFSTLTKVEDHCKKFLSALERVGGAPAKKAAKLREEWVKAIKAKFGFELKI</sequence>
<name>A0A1X7TQ19_AMPQE</name>
<dbReference type="EnsemblMetazoa" id="Aqu2.1.16895_001">
    <property type="protein sequence ID" value="Aqu2.1.16895_001"/>
    <property type="gene ID" value="Aqu2.1.16895"/>
</dbReference>
<evidence type="ECO:0000256" key="1">
    <source>
        <dbReference type="SAM" id="MobiDB-lite"/>
    </source>
</evidence>
<dbReference type="InParanoid" id="A0A1X7TQ19"/>
<proteinExistence type="predicted"/>
<evidence type="ECO:0000313" key="2">
    <source>
        <dbReference type="EnsemblMetazoa" id="Aqu2.1.16895_001"/>
    </source>
</evidence>
<feature type="region of interest" description="Disordered" evidence="1">
    <location>
        <begin position="234"/>
        <end position="254"/>
    </location>
</feature>
<accession>A0A1X7TQ19</accession>
<reference evidence="2" key="1">
    <citation type="submission" date="2017-05" db="UniProtKB">
        <authorList>
            <consortium name="EnsemblMetazoa"/>
        </authorList>
    </citation>
    <scope>IDENTIFICATION</scope>
</reference>
<dbReference type="AlphaFoldDB" id="A0A1X7TQ19"/>